<dbReference type="RefSeq" id="WP_155174426.1">
    <property type="nucleotide sequence ID" value="NZ_BAAAFL010000012.1"/>
</dbReference>
<name>A0ABW9RWN8_9BACT</name>
<sequence>MLIPFENMPDDARVWIYQADRKLASTEVEAVNTTGEKFFEDWAAHGAPLKSSFKIFHNQFLVISVDENFNKASGCSIDSSVGFVKQVEQQLNINFFDRTKIAFIFNEEVYLESLSNLKASVAEGKIDESTLTFNNLVSSKSELETSWVVPAKSTWLGRYFN</sequence>
<gene>
    <name evidence="1" type="ORF">E1163_20885</name>
</gene>
<organism evidence="1 2">
    <name type="scientific">Fulvivirga kasyanovii</name>
    <dbReference type="NCBI Taxonomy" id="396812"/>
    <lineage>
        <taxon>Bacteria</taxon>
        <taxon>Pseudomonadati</taxon>
        <taxon>Bacteroidota</taxon>
        <taxon>Cytophagia</taxon>
        <taxon>Cytophagales</taxon>
        <taxon>Fulvivirgaceae</taxon>
        <taxon>Fulvivirga</taxon>
    </lineage>
</organism>
<accession>A0ABW9RWN8</accession>
<reference evidence="1 2" key="1">
    <citation type="submission" date="2019-02" db="EMBL/GenBank/DDBJ databases">
        <authorList>
            <person name="Goldberg S.R."/>
            <person name="Haltli B.A."/>
            <person name="Correa H."/>
            <person name="Russell K.G."/>
        </authorList>
    </citation>
    <scope>NUCLEOTIDE SEQUENCE [LARGE SCALE GENOMIC DNA]</scope>
    <source>
        <strain evidence="1 2">JCM 16186</strain>
    </source>
</reference>
<comment type="caution">
    <text evidence="1">The sequence shown here is derived from an EMBL/GenBank/DDBJ whole genome shotgun (WGS) entry which is preliminary data.</text>
</comment>
<evidence type="ECO:0008006" key="3">
    <source>
        <dbReference type="Google" id="ProtNLM"/>
    </source>
</evidence>
<evidence type="ECO:0000313" key="1">
    <source>
        <dbReference type="EMBL" id="MTI27425.1"/>
    </source>
</evidence>
<proteinExistence type="predicted"/>
<dbReference type="EMBL" id="SMLW01000627">
    <property type="protein sequence ID" value="MTI27425.1"/>
    <property type="molecule type" value="Genomic_DNA"/>
</dbReference>
<dbReference type="Proteomes" id="UP000798808">
    <property type="component" value="Unassembled WGS sequence"/>
</dbReference>
<protein>
    <recommendedName>
        <fullName evidence="3">ABC transporter ATPase</fullName>
    </recommendedName>
</protein>
<keyword evidence="2" id="KW-1185">Reference proteome</keyword>
<evidence type="ECO:0000313" key="2">
    <source>
        <dbReference type="Proteomes" id="UP000798808"/>
    </source>
</evidence>